<dbReference type="RefSeq" id="WP_143165639.1">
    <property type="nucleotide sequence ID" value="NZ_FQXG01000003.1"/>
</dbReference>
<evidence type="ECO:0000313" key="2">
    <source>
        <dbReference type="Proteomes" id="UP000184268"/>
    </source>
</evidence>
<reference evidence="1 2" key="1">
    <citation type="submission" date="2016-11" db="EMBL/GenBank/DDBJ databases">
        <authorList>
            <person name="Jaros S."/>
            <person name="Januszkiewicz K."/>
            <person name="Wedrychowicz H."/>
        </authorList>
    </citation>
    <scope>NUCLEOTIDE SEQUENCE [LARGE SCALE GENOMIC DNA]</scope>
    <source>
        <strain evidence="1 2">DSM 16917</strain>
    </source>
</reference>
<keyword evidence="2" id="KW-1185">Reference proteome</keyword>
<evidence type="ECO:0000313" key="1">
    <source>
        <dbReference type="EMBL" id="SHH60027.1"/>
    </source>
</evidence>
<name>A0A1M5UAM9_9GAMM</name>
<dbReference type="STRING" id="299255.SAMN02745129_2479"/>
<dbReference type="AlphaFoldDB" id="A0A1M5UAM9"/>
<gene>
    <name evidence="1" type="ORF">SAMN02745129_2479</name>
</gene>
<proteinExistence type="predicted"/>
<accession>A0A1M5UAM9</accession>
<protein>
    <submittedName>
        <fullName evidence="1">Uncharacterized protein</fullName>
    </submittedName>
</protein>
<sequence>MKHNRSVLMAFKKYIEETSVFNEAYPVVNGIDWIANVQAMEADGLDASAREAIVAHYLPGYRKRSLRYGLVYGSAPGYLREQFERDDSICSAMSWVCAEGGLASDLDAVLTGLGVRFARVDSRDGLIDRVVFAKPSKGALLEEKLQALEANGGAEPVFIRARHFVGLPRLEQRFDEACRPDHLSGTGAAAALFSTFVEVEPNMTPVQRWEVWPACLQALCPSRVPMAYGVKVKPSADREDRAEVLAELAREVEAIKQAPLPKEATAELAR</sequence>
<dbReference type="Proteomes" id="UP000184268">
    <property type="component" value="Unassembled WGS sequence"/>
</dbReference>
<organism evidence="1 2">
    <name type="scientific">Ferrimonas marina</name>
    <dbReference type="NCBI Taxonomy" id="299255"/>
    <lineage>
        <taxon>Bacteria</taxon>
        <taxon>Pseudomonadati</taxon>
        <taxon>Pseudomonadota</taxon>
        <taxon>Gammaproteobacteria</taxon>
        <taxon>Alteromonadales</taxon>
        <taxon>Ferrimonadaceae</taxon>
        <taxon>Ferrimonas</taxon>
    </lineage>
</organism>
<dbReference type="EMBL" id="FQXG01000003">
    <property type="protein sequence ID" value="SHH60027.1"/>
    <property type="molecule type" value="Genomic_DNA"/>
</dbReference>